<feature type="compositionally biased region" description="Pro residues" evidence="1">
    <location>
        <begin position="349"/>
        <end position="362"/>
    </location>
</feature>
<dbReference type="InterPro" id="IPR036691">
    <property type="entry name" value="Endo/exonu/phosph_ase_sf"/>
</dbReference>
<evidence type="ECO:0000313" key="3">
    <source>
        <dbReference type="EMBL" id="GJN88709.1"/>
    </source>
</evidence>
<dbReference type="Gene3D" id="2.130.10.10">
    <property type="entry name" value="YVTN repeat-like/Quinoprotein amine dehydrogenase"/>
    <property type="match status" value="1"/>
</dbReference>
<protein>
    <recommendedName>
        <fullName evidence="2">Inositol polyphosphate-related phosphatase domain-containing protein</fullName>
    </recommendedName>
</protein>
<proteinExistence type="predicted"/>
<dbReference type="PANTHER" id="PTHR11200">
    <property type="entry name" value="INOSITOL 5-PHOSPHATASE"/>
    <property type="match status" value="1"/>
</dbReference>
<dbReference type="InterPro" id="IPR015943">
    <property type="entry name" value="WD40/YVTN_repeat-like_dom_sf"/>
</dbReference>
<dbReference type="PANTHER" id="PTHR11200:SF240">
    <property type="entry name" value="INOSITOL POLYPHOSPHATE 5-PHOSPHATASE C9G1.10C-RELATED"/>
    <property type="match status" value="1"/>
</dbReference>
<keyword evidence="4" id="KW-1185">Reference proteome</keyword>
<feature type="compositionally biased region" description="Pro residues" evidence="1">
    <location>
        <begin position="107"/>
        <end position="116"/>
    </location>
</feature>
<dbReference type="InterPro" id="IPR000300">
    <property type="entry name" value="IPPc"/>
</dbReference>
<feature type="compositionally biased region" description="Low complexity" evidence="1">
    <location>
        <begin position="252"/>
        <end position="277"/>
    </location>
</feature>
<evidence type="ECO:0000313" key="4">
    <source>
        <dbReference type="Proteomes" id="UP001342314"/>
    </source>
</evidence>
<dbReference type="SMART" id="SM00128">
    <property type="entry name" value="IPPc"/>
    <property type="match status" value="1"/>
</dbReference>
<sequence length="1139" mass="122579">MGASDDEAPASVSNLRARFEQLSSAPPTPRGEKPTALAGVKAEVPAPAGKPTGLQRSAAVQRAGVGLPSGTEGESGGQPAADQGEVKVVDKGAEAAEAPPAARLAPPARPPKPSASPRPASQGAALPPSPAPPPPPVGLPFQTPQTAAPLPAESENPHEDTGTALEVPGLGTLQPQVPSRVPSPVPPPVSPALSVKSLASRFNEPPSTSASTIPSTSPSLVNTPSPAVSDDEADPFEKDKAGQDSDHEVYESSEGSIYSSSPEQSRAALPQPTSFSLPTPPLPKREAGVSLAPAVSPKAPPPALPSRTASVPPTALPSRQASVPPVALPPRPPPIASPALSRSSSVSLPAPPITYVPPPPPTRSGDRLAPQRPNIVPSGEDGSSEGEDDDSKTQEYPDATFANRRPPVLRSRRPISASNQFSAWAIRGSKVVTAHHRVHVWWPSSSGAPSESVPIGNDQQKFLAVEFRGADVDAPQDDGRYVWCGTKEGVLYEVDTENLAVTNVKQSAHVHPVNWIFRLGRGMVTLDDSGKIIFWGDSSDNGGRAAQLSGSFKQQRVPERQTWAGMVGNELWTSSGPVANKPGASAVSMRSPQIRVFDPSGARGTAFSLLARPLVTPERAGLVGAVTAHAIVPAQDHLVFLAHDNGYVSVWDRETYSCSLVQRISPYGVSALVGVRRFLWAGFRTGHVYVYDVSTEPWVVVKAWKAHKDPIIRLAVDPASLWKDETLQVASATNDTICQWDGFLREDWIDAELDLRQPDYCTYRSIRTLCVSWNIDASRPTDLHGTPDNLDFLHNVLTSVESPDIISFGFQEVIDLEDKKLTAKSMLIGKKNKTDGKMSDSLSSAYRQWHDALVRAVRLSLPAETPYTVVHVGDLIGLFSCIFVKNSEMSRLRDVALVSVKTGMGGRYGNKGGILSRFVIDDTSICFINCHLAAGQSHRRQRDRDLVDILEDKASFSELGSSSPGAYAPGGSGTMVFDHELTILSGDLNYRIDARRDAVISAIASGNSESLLQHDQLLKSLATNQSHRLRSFKEPPIHFPPTYKYDPGTDQYDSSPKRRIPAWCDRVLYRAGADKVTPLHYQRYEVNVSDHRPISAAFDVQIKQINSDKRAAVWHEIENAWFSVEGTILDEARQYYADK</sequence>
<feature type="compositionally biased region" description="Basic and acidic residues" evidence="1">
    <location>
        <begin position="235"/>
        <end position="250"/>
    </location>
</feature>
<dbReference type="Proteomes" id="UP001342314">
    <property type="component" value="Unassembled WGS sequence"/>
</dbReference>
<dbReference type="Pfam" id="PF22669">
    <property type="entry name" value="Exo_endo_phos2"/>
    <property type="match status" value="1"/>
</dbReference>
<feature type="compositionally biased region" description="Low complexity" evidence="1">
    <location>
        <begin position="337"/>
        <end position="348"/>
    </location>
</feature>
<dbReference type="InterPro" id="IPR046985">
    <property type="entry name" value="IP5"/>
</dbReference>
<feature type="compositionally biased region" description="Pro residues" evidence="1">
    <location>
        <begin position="326"/>
        <end position="336"/>
    </location>
</feature>
<dbReference type="Gene3D" id="3.60.10.10">
    <property type="entry name" value="Endonuclease/exonuclease/phosphatase"/>
    <property type="match status" value="1"/>
</dbReference>
<dbReference type="GO" id="GO:0004439">
    <property type="term" value="F:phosphatidylinositol-4,5-bisphosphate 5-phosphatase activity"/>
    <property type="evidence" value="ECO:0007669"/>
    <property type="project" value="TreeGrafter"/>
</dbReference>
<dbReference type="AlphaFoldDB" id="A0AAV5GFS3"/>
<feature type="compositionally biased region" description="Pro residues" evidence="1">
    <location>
        <begin position="181"/>
        <end position="190"/>
    </location>
</feature>
<feature type="compositionally biased region" description="Pro residues" evidence="1">
    <location>
        <begin position="127"/>
        <end position="138"/>
    </location>
</feature>
<accession>A0AAV5GFS3</accession>
<dbReference type="SUPFAM" id="SSF50978">
    <property type="entry name" value="WD40 repeat-like"/>
    <property type="match status" value="1"/>
</dbReference>
<feature type="region of interest" description="Disordered" evidence="1">
    <location>
        <begin position="1"/>
        <end position="414"/>
    </location>
</feature>
<dbReference type="SUPFAM" id="SSF56219">
    <property type="entry name" value="DNase I-like"/>
    <property type="match status" value="1"/>
</dbReference>
<organism evidence="3 4">
    <name type="scientific">Rhodotorula paludigena</name>
    <dbReference type="NCBI Taxonomy" id="86838"/>
    <lineage>
        <taxon>Eukaryota</taxon>
        <taxon>Fungi</taxon>
        <taxon>Dikarya</taxon>
        <taxon>Basidiomycota</taxon>
        <taxon>Pucciniomycotina</taxon>
        <taxon>Microbotryomycetes</taxon>
        <taxon>Sporidiobolales</taxon>
        <taxon>Sporidiobolaceae</taxon>
        <taxon>Rhodotorula</taxon>
    </lineage>
</organism>
<dbReference type="InterPro" id="IPR036322">
    <property type="entry name" value="WD40_repeat_dom_sf"/>
</dbReference>
<reference evidence="3 4" key="1">
    <citation type="submission" date="2021-12" db="EMBL/GenBank/DDBJ databases">
        <title>High titer production of polyol ester of fatty acids by Rhodotorula paludigena BS15 towards product separation-free biomass refinery.</title>
        <authorList>
            <person name="Mano J."/>
            <person name="Ono H."/>
            <person name="Tanaka T."/>
            <person name="Naito K."/>
            <person name="Sushida H."/>
            <person name="Ike M."/>
            <person name="Tokuyasu K."/>
            <person name="Kitaoka M."/>
        </authorList>
    </citation>
    <scope>NUCLEOTIDE SEQUENCE [LARGE SCALE GENOMIC DNA]</scope>
    <source>
        <strain evidence="3 4">BS15</strain>
    </source>
</reference>
<dbReference type="EMBL" id="BQKY01000003">
    <property type="protein sequence ID" value="GJN88709.1"/>
    <property type="molecule type" value="Genomic_DNA"/>
</dbReference>
<comment type="caution">
    <text evidence="3">The sequence shown here is derived from an EMBL/GenBank/DDBJ whole genome shotgun (WGS) entry which is preliminary data.</text>
</comment>
<name>A0AAV5GFS3_9BASI</name>
<feature type="compositionally biased region" description="Low complexity" evidence="1">
    <location>
        <begin position="205"/>
        <end position="219"/>
    </location>
</feature>
<evidence type="ECO:0000259" key="2">
    <source>
        <dbReference type="SMART" id="SM00128"/>
    </source>
</evidence>
<feature type="compositionally biased region" description="Low complexity" evidence="1">
    <location>
        <begin position="95"/>
        <end position="106"/>
    </location>
</feature>
<dbReference type="PRINTS" id="PR01217">
    <property type="entry name" value="PRICHEXTENSN"/>
</dbReference>
<evidence type="ECO:0000256" key="1">
    <source>
        <dbReference type="SAM" id="MobiDB-lite"/>
    </source>
</evidence>
<feature type="domain" description="Inositol polyphosphate-related phosphatase" evidence="2">
    <location>
        <begin position="764"/>
        <end position="1106"/>
    </location>
</feature>
<feature type="compositionally biased region" description="Basic and acidic residues" evidence="1">
    <location>
        <begin position="84"/>
        <end position="94"/>
    </location>
</feature>
<feature type="compositionally biased region" description="Low complexity" evidence="1">
    <location>
        <begin position="117"/>
        <end position="126"/>
    </location>
</feature>
<dbReference type="GO" id="GO:0046856">
    <property type="term" value="P:phosphatidylinositol dephosphorylation"/>
    <property type="evidence" value="ECO:0007669"/>
    <property type="project" value="InterPro"/>
</dbReference>
<gene>
    <name evidence="3" type="ORF">Rhopal_001675-T1</name>
</gene>